<reference evidence="2 3" key="1">
    <citation type="submission" date="2018-10" db="EMBL/GenBank/DDBJ databases">
        <title>Phylogenomics of Brevibacillus.</title>
        <authorList>
            <person name="Dunlap C."/>
        </authorList>
    </citation>
    <scope>NUCLEOTIDE SEQUENCE [LARGE SCALE GENOMIC DNA]</scope>
    <source>
        <strain evidence="2 3">JCM 15716</strain>
    </source>
</reference>
<dbReference type="EMBL" id="RHHQ01000003">
    <property type="protein sequence ID" value="RNB92561.1"/>
    <property type="molecule type" value="Genomic_DNA"/>
</dbReference>
<feature type="transmembrane region" description="Helical" evidence="1">
    <location>
        <begin position="12"/>
        <end position="37"/>
    </location>
</feature>
<name>A0A3M8DZ95_9BACL</name>
<comment type="caution">
    <text evidence="2">The sequence shown here is derived from an EMBL/GenBank/DDBJ whole genome shotgun (WGS) entry which is preliminary data.</text>
</comment>
<keyword evidence="3" id="KW-1185">Reference proteome</keyword>
<keyword evidence="1" id="KW-1133">Transmembrane helix</keyword>
<proteinExistence type="predicted"/>
<gene>
    <name evidence="2" type="ORF">EDM56_01895</name>
</gene>
<evidence type="ECO:0000313" key="2">
    <source>
        <dbReference type="EMBL" id="RNB92561.1"/>
    </source>
</evidence>
<evidence type="ECO:0000313" key="3">
    <source>
        <dbReference type="Proteomes" id="UP000271031"/>
    </source>
</evidence>
<dbReference type="AlphaFoldDB" id="A0A3M8DZ95"/>
<keyword evidence="1" id="KW-0812">Transmembrane</keyword>
<dbReference type="Proteomes" id="UP000271031">
    <property type="component" value="Unassembled WGS sequence"/>
</dbReference>
<keyword evidence="1" id="KW-0472">Membrane</keyword>
<accession>A0A3M8DZ95</accession>
<evidence type="ECO:0000256" key="1">
    <source>
        <dbReference type="SAM" id="Phobius"/>
    </source>
</evidence>
<sequence>MFNSGSSIHEGLIAFIAIICWISLSLSLPVSILVGFVGRNEIVNGCMNCGFKWTPAMKKK</sequence>
<protein>
    <submittedName>
        <fullName evidence="2">Uncharacterized protein</fullName>
    </submittedName>
</protein>
<organism evidence="2 3">
    <name type="scientific">Brevibacillus fluminis</name>
    <dbReference type="NCBI Taxonomy" id="511487"/>
    <lineage>
        <taxon>Bacteria</taxon>
        <taxon>Bacillati</taxon>
        <taxon>Bacillota</taxon>
        <taxon>Bacilli</taxon>
        <taxon>Bacillales</taxon>
        <taxon>Paenibacillaceae</taxon>
        <taxon>Brevibacillus</taxon>
    </lineage>
</organism>